<reference evidence="2" key="1">
    <citation type="journal article" date="2011" name="Genome Biol.">
        <title>Comparative genomics of the social amoebae Dictyostelium discoideum and Dictyostelium purpureum.</title>
        <authorList>
            <consortium name="US DOE Joint Genome Institute (JGI-PGF)"/>
            <person name="Sucgang R."/>
            <person name="Kuo A."/>
            <person name="Tian X."/>
            <person name="Salerno W."/>
            <person name="Parikh A."/>
            <person name="Feasley C.L."/>
            <person name="Dalin E."/>
            <person name="Tu H."/>
            <person name="Huang E."/>
            <person name="Barry K."/>
            <person name="Lindquist E."/>
            <person name="Shapiro H."/>
            <person name="Bruce D."/>
            <person name="Schmutz J."/>
            <person name="Salamov A."/>
            <person name="Fey P."/>
            <person name="Gaudet P."/>
            <person name="Anjard C."/>
            <person name="Babu M.M."/>
            <person name="Basu S."/>
            <person name="Bushmanova Y."/>
            <person name="van der Wel H."/>
            <person name="Katoh-Kurasawa M."/>
            <person name="Dinh C."/>
            <person name="Coutinho P.M."/>
            <person name="Saito T."/>
            <person name="Elias M."/>
            <person name="Schaap P."/>
            <person name="Kay R.R."/>
            <person name="Henrissat B."/>
            <person name="Eichinger L."/>
            <person name="Rivero F."/>
            <person name="Putnam N.H."/>
            <person name="West C.M."/>
            <person name="Loomis W.F."/>
            <person name="Chisholm R.L."/>
            <person name="Shaulsky G."/>
            <person name="Strassmann J.E."/>
            <person name="Queller D.C."/>
            <person name="Kuspa A."/>
            <person name="Grigoriev I.V."/>
        </authorList>
    </citation>
    <scope>NUCLEOTIDE SEQUENCE [LARGE SCALE GENOMIC DNA]</scope>
    <source>
        <strain evidence="2">QSDP1</strain>
    </source>
</reference>
<dbReference type="GO" id="GO:0006457">
    <property type="term" value="P:protein folding"/>
    <property type="evidence" value="ECO:0007669"/>
    <property type="project" value="InterPro"/>
</dbReference>
<keyword evidence="2" id="KW-1185">Reference proteome</keyword>
<dbReference type="KEGG" id="dpp:DICPUDRAFT_153503"/>
<dbReference type="Proteomes" id="UP000001064">
    <property type="component" value="Unassembled WGS sequence"/>
</dbReference>
<evidence type="ECO:0000313" key="1">
    <source>
        <dbReference type="EMBL" id="EGC34288.1"/>
    </source>
</evidence>
<dbReference type="InParanoid" id="F0ZP29"/>
<dbReference type="OrthoDB" id="184876at2759"/>
<proteinExistence type="predicted"/>
<dbReference type="SUPFAM" id="SSF50129">
    <property type="entry name" value="GroES-like"/>
    <property type="match status" value="1"/>
</dbReference>
<dbReference type="RefSeq" id="XP_003289170.1">
    <property type="nucleotide sequence ID" value="XM_003289122.1"/>
</dbReference>
<dbReference type="OMA" id="NEHDIMG"/>
<sequence>MSGMKKFIPLLDRDGSFVEPLVREGDMVIVSPRARAIPIPMGDKTYQLITEGDILGIIEN</sequence>
<gene>
    <name evidence="1" type="ORF">DICPUDRAFT_153503</name>
</gene>
<dbReference type="InterPro" id="IPR037124">
    <property type="entry name" value="Chaperonin_GroES_sf"/>
</dbReference>
<evidence type="ECO:0000313" key="2">
    <source>
        <dbReference type="Proteomes" id="UP000001064"/>
    </source>
</evidence>
<protein>
    <recommendedName>
        <fullName evidence="3">10 kDa chaperonin</fullName>
    </recommendedName>
</protein>
<dbReference type="VEuPathDB" id="AmoebaDB:DICPUDRAFT_153503"/>
<accession>F0ZP29</accession>
<dbReference type="Gene3D" id="2.30.33.40">
    <property type="entry name" value="GroES chaperonin"/>
    <property type="match status" value="1"/>
</dbReference>
<organism evidence="1 2">
    <name type="scientific">Dictyostelium purpureum</name>
    <name type="common">Slime mold</name>
    <dbReference type="NCBI Taxonomy" id="5786"/>
    <lineage>
        <taxon>Eukaryota</taxon>
        <taxon>Amoebozoa</taxon>
        <taxon>Evosea</taxon>
        <taxon>Eumycetozoa</taxon>
        <taxon>Dictyostelia</taxon>
        <taxon>Dictyosteliales</taxon>
        <taxon>Dictyosteliaceae</taxon>
        <taxon>Dictyostelium</taxon>
    </lineage>
</organism>
<dbReference type="GeneID" id="10500088"/>
<evidence type="ECO:0008006" key="3">
    <source>
        <dbReference type="Google" id="ProtNLM"/>
    </source>
</evidence>
<dbReference type="InterPro" id="IPR011032">
    <property type="entry name" value="GroES-like_sf"/>
</dbReference>
<dbReference type="AlphaFoldDB" id="F0ZP29"/>
<dbReference type="EMBL" id="GL871103">
    <property type="protein sequence ID" value="EGC34288.1"/>
    <property type="molecule type" value="Genomic_DNA"/>
</dbReference>
<name>F0ZP29_DICPU</name>